<keyword evidence="2" id="KW-1185">Reference proteome</keyword>
<evidence type="ECO:0000313" key="1">
    <source>
        <dbReference type="EMBL" id="MBB5136957.1"/>
    </source>
</evidence>
<dbReference type="EMBL" id="JACHGN010000016">
    <property type="protein sequence ID" value="MBB5136957.1"/>
    <property type="molecule type" value="Genomic_DNA"/>
</dbReference>
<gene>
    <name evidence="1" type="ORF">HNP84_006709</name>
</gene>
<comment type="caution">
    <text evidence="1">The sequence shown here is derived from an EMBL/GenBank/DDBJ whole genome shotgun (WGS) entry which is preliminary data.</text>
</comment>
<evidence type="ECO:0000313" key="2">
    <source>
        <dbReference type="Proteomes" id="UP000578449"/>
    </source>
</evidence>
<dbReference type="AlphaFoldDB" id="A0A840PIM6"/>
<evidence type="ECO:0008006" key="3">
    <source>
        <dbReference type="Google" id="ProtNLM"/>
    </source>
</evidence>
<name>A0A840PIM6_9ACTN</name>
<proteinExistence type="predicted"/>
<protein>
    <recommendedName>
        <fullName evidence="3">Zinc-binding dehydrogenase</fullName>
    </recommendedName>
</protein>
<organism evidence="1 2">
    <name type="scientific">Thermocatellispora tengchongensis</name>
    <dbReference type="NCBI Taxonomy" id="1073253"/>
    <lineage>
        <taxon>Bacteria</taxon>
        <taxon>Bacillati</taxon>
        <taxon>Actinomycetota</taxon>
        <taxon>Actinomycetes</taxon>
        <taxon>Streptosporangiales</taxon>
        <taxon>Streptosporangiaceae</taxon>
        <taxon>Thermocatellispora</taxon>
    </lineage>
</organism>
<accession>A0A840PIM6</accession>
<dbReference type="Proteomes" id="UP000578449">
    <property type="component" value="Unassembled WGS sequence"/>
</dbReference>
<sequence length="75" mass="7890">MTPFMIPSGVRLTSYAGEAADLPSDLFARRLQALVEGRLTTPVAKVYHGLEQVGDAQAGVESGAIPGKHVVVLND</sequence>
<reference evidence="1 2" key="1">
    <citation type="submission" date="2020-08" db="EMBL/GenBank/DDBJ databases">
        <title>Genomic Encyclopedia of Type Strains, Phase IV (KMG-IV): sequencing the most valuable type-strain genomes for metagenomic binning, comparative biology and taxonomic classification.</title>
        <authorList>
            <person name="Goeker M."/>
        </authorList>
    </citation>
    <scope>NUCLEOTIDE SEQUENCE [LARGE SCALE GENOMIC DNA]</scope>
    <source>
        <strain evidence="1 2">DSM 45615</strain>
    </source>
</reference>
<dbReference type="RefSeq" id="WP_221337050.1">
    <property type="nucleotide sequence ID" value="NZ_BAABIX010000021.1"/>
</dbReference>